<evidence type="ECO:0008006" key="4">
    <source>
        <dbReference type="Google" id="ProtNLM"/>
    </source>
</evidence>
<dbReference type="EMBL" id="CYZH01000022">
    <property type="protein sequence ID" value="CUO97926.1"/>
    <property type="molecule type" value="Genomic_DNA"/>
</dbReference>
<dbReference type="RefSeq" id="WP_055279657.1">
    <property type="nucleotide sequence ID" value="NZ_CABIXA010000022.1"/>
</dbReference>
<name>A0A174JIA2_9BACE</name>
<dbReference type="STRING" id="338188.ERS852397_03238"/>
<accession>A0A174JIA2</accession>
<evidence type="ECO:0000313" key="3">
    <source>
        <dbReference type="Proteomes" id="UP000095517"/>
    </source>
</evidence>
<dbReference type="Pfam" id="PF16476">
    <property type="entry name" value="DUF5053"/>
    <property type="match status" value="1"/>
</dbReference>
<dbReference type="Proteomes" id="UP000095517">
    <property type="component" value="Unassembled WGS sequence"/>
</dbReference>
<proteinExistence type="predicted"/>
<sequence>MNAKEELKKWKDDFAKAKTEQAKLEHKKRFNAYVNSLSPSDKKEFLNEFKKGAQQAVDEARKLAKIAERKEKLDKVLDFASMSYIAEHYFGKSRQWLYQRINGNLINGRPADFTQEELKTLSLALSELGDVMKKASLSII</sequence>
<reference evidence="2 3" key="1">
    <citation type="submission" date="2015-09" db="EMBL/GenBank/DDBJ databases">
        <authorList>
            <consortium name="Pathogen Informatics"/>
        </authorList>
    </citation>
    <scope>NUCLEOTIDE SEQUENCE [LARGE SCALE GENOMIC DNA]</scope>
    <source>
        <strain evidence="2 3">2789STDY5608840</strain>
    </source>
</reference>
<evidence type="ECO:0000256" key="1">
    <source>
        <dbReference type="SAM" id="Coils"/>
    </source>
</evidence>
<organism evidence="2 3">
    <name type="scientific">Bacteroides finegoldii</name>
    <dbReference type="NCBI Taxonomy" id="338188"/>
    <lineage>
        <taxon>Bacteria</taxon>
        <taxon>Pseudomonadati</taxon>
        <taxon>Bacteroidota</taxon>
        <taxon>Bacteroidia</taxon>
        <taxon>Bacteroidales</taxon>
        <taxon>Bacteroidaceae</taxon>
        <taxon>Bacteroides</taxon>
    </lineage>
</organism>
<evidence type="ECO:0000313" key="2">
    <source>
        <dbReference type="EMBL" id="CUO97926.1"/>
    </source>
</evidence>
<dbReference type="AlphaFoldDB" id="A0A174JIA2"/>
<gene>
    <name evidence="2" type="ORF">ERS852397_03238</name>
</gene>
<feature type="coiled-coil region" evidence="1">
    <location>
        <begin position="7"/>
        <end position="70"/>
    </location>
</feature>
<protein>
    <recommendedName>
        <fullName evidence="4">DUF5053 domain-containing protein</fullName>
    </recommendedName>
</protein>
<dbReference type="InterPro" id="IPR032483">
    <property type="entry name" value="DUF5053"/>
</dbReference>
<keyword evidence="1" id="KW-0175">Coiled coil</keyword>